<feature type="region of interest" description="Disordered" evidence="1">
    <location>
        <begin position="1"/>
        <end position="51"/>
    </location>
</feature>
<gene>
    <name evidence="2" type="ORF">AAF712_008758</name>
</gene>
<evidence type="ECO:0000313" key="3">
    <source>
        <dbReference type="Proteomes" id="UP001437256"/>
    </source>
</evidence>
<evidence type="ECO:0000313" key="2">
    <source>
        <dbReference type="EMBL" id="KAL0064312.1"/>
    </source>
</evidence>
<dbReference type="EMBL" id="JBBXMP010000064">
    <property type="protein sequence ID" value="KAL0064312.1"/>
    <property type="molecule type" value="Genomic_DNA"/>
</dbReference>
<organism evidence="2 3">
    <name type="scientific">Marasmius tenuissimus</name>
    <dbReference type="NCBI Taxonomy" id="585030"/>
    <lineage>
        <taxon>Eukaryota</taxon>
        <taxon>Fungi</taxon>
        <taxon>Dikarya</taxon>
        <taxon>Basidiomycota</taxon>
        <taxon>Agaricomycotina</taxon>
        <taxon>Agaricomycetes</taxon>
        <taxon>Agaricomycetidae</taxon>
        <taxon>Agaricales</taxon>
        <taxon>Marasmiineae</taxon>
        <taxon>Marasmiaceae</taxon>
        <taxon>Marasmius</taxon>
    </lineage>
</organism>
<dbReference type="Proteomes" id="UP001437256">
    <property type="component" value="Unassembled WGS sequence"/>
</dbReference>
<proteinExistence type="predicted"/>
<accession>A0ABR2ZT98</accession>
<reference evidence="2 3" key="1">
    <citation type="submission" date="2024-05" db="EMBL/GenBank/DDBJ databases">
        <title>A draft genome resource for the thread blight pathogen Marasmius tenuissimus strain MS-2.</title>
        <authorList>
            <person name="Yulfo-Soto G.E."/>
            <person name="Baruah I.K."/>
            <person name="Amoako-Attah I."/>
            <person name="Bukari Y."/>
            <person name="Meinhardt L.W."/>
            <person name="Bailey B.A."/>
            <person name="Cohen S.P."/>
        </authorList>
    </citation>
    <scope>NUCLEOTIDE SEQUENCE [LARGE SCALE GENOMIC DNA]</scope>
    <source>
        <strain evidence="2 3">MS-2</strain>
    </source>
</reference>
<keyword evidence="3" id="KW-1185">Reference proteome</keyword>
<comment type="caution">
    <text evidence="2">The sequence shown here is derived from an EMBL/GenBank/DDBJ whole genome shotgun (WGS) entry which is preliminary data.</text>
</comment>
<sequence length="77" mass="8186">MTSPTRASSSPAEGDLDSRTGHADKRFVGNGTGNELPTSTKEGPYHPNSPFPDGGARAWLIVFGLWGRQLVGGKLFE</sequence>
<feature type="compositionally biased region" description="Basic and acidic residues" evidence="1">
    <location>
        <begin position="16"/>
        <end position="27"/>
    </location>
</feature>
<evidence type="ECO:0000256" key="1">
    <source>
        <dbReference type="SAM" id="MobiDB-lite"/>
    </source>
</evidence>
<protein>
    <submittedName>
        <fullName evidence="2">Uncharacterized protein</fullName>
    </submittedName>
</protein>
<name>A0ABR2ZT98_9AGAR</name>
<feature type="compositionally biased region" description="Polar residues" evidence="1">
    <location>
        <begin position="1"/>
        <end position="11"/>
    </location>
</feature>